<keyword evidence="3" id="KW-0489">Methyltransferase</keyword>
<dbReference type="GO" id="GO:0032259">
    <property type="term" value="P:methylation"/>
    <property type="evidence" value="ECO:0007669"/>
    <property type="project" value="UniProtKB-KW"/>
</dbReference>
<gene>
    <name evidence="3" type="ORF">ATL42_2534</name>
</gene>
<dbReference type="CDD" id="cd02440">
    <property type="entry name" value="AdoMet_MTases"/>
    <property type="match status" value="1"/>
</dbReference>
<reference evidence="3 4" key="1">
    <citation type="submission" date="2017-10" db="EMBL/GenBank/DDBJ databases">
        <title>Sequencing the genomes of 1000 actinobacteria strains.</title>
        <authorList>
            <person name="Klenk H.-P."/>
        </authorList>
    </citation>
    <scope>NUCLEOTIDE SEQUENCE [LARGE SCALE GENOMIC DNA]</scope>
    <source>
        <strain evidence="3 4">DSM 18966</strain>
    </source>
</reference>
<keyword evidence="4" id="KW-1185">Reference proteome</keyword>
<evidence type="ECO:0000259" key="2">
    <source>
        <dbReference type="Pfam" id="PF13649"/>
    </source>
</evidence>
<name>A0A2A9E6D7_9MICO</name>
<dbReference type="RefSeq" id="WP_098455624.1">
    <property type="nucleotide sequence ID" value="NZ_PDJG01000001.1"/>
</dbReference>
<dbReference type="Gene3D" id="3.40.50.150">
    <property type="entry name" value="Vaccinia Virus protein VP39"/>
    <property type="match status" value="1"/>
</dbReference>
<dbReference type="InterPro" id="IPR041698">
    <property type="entry name" value="Methyltransf_25"/>
</dbReference>
<evidence type="ECO:0000313" key="4">
    <source>
        <dbReference type="Proteomes" id="UP000225548"/>
    </source>
</evidence>
<dbReference type="GO" id="GO:0008168">
    <property type="term" value="F:methyltransferase activity"/>
    <property type="evidence" value="ECO:0007669"/>
    <property type="project" value="UniProtKB-KW"/>
</dbReference>
<dbReference type="PANTHER" id="PTHR43861">
    <property type="entry name" value="TRANS-ACONITATE 2-METHYLTRANSFERASE-RELATED"/>
    <property type="match status" value="1"/>
</dbReference>
<dbReference type="Pfam" id="PF13649">
    <property type="entry name" value="Methyltransf_25"/>
    <property type="match status" value="1"/>
</dbReference>
<dbReference type="AlphaFoldDB" id="A0A2A9E6D7"/>
<evidence type="ECO:0000256" key="1">
    <source>
        <dbReference type="ARBA" id="ARBA00022679"/>
    </source>
</evidence>
<dbReference type="OrthoDB" id="9786503at2"/>
<dbReference type="InterPro" id="IPR029063">
    <property type="entry name" value="SAM-dependent_MTases_sf"/>
</dbReference>
<comment type="caution">
    <text evidence="3">The sequence shown here is derived from an EMBL/GenBank/DDBJ whole genome shotgun (WGS) entry which is preliminary data.</text>
</comment>
<protein>
    <submittedName>
        <fullName evidence="3">Methyltransferase family protein</fullName>
    </submittedName>
</protein>
<dbReference type="PANTHER" id="PTHR43861:SF3">
    <property type="entry name" value="PUTATIVE (AFU_ORTHOLOGUE AFUA_2G14390)-RELATED"/>
    <property type="match status" value="1"/>
</dbReference>
<dbReference type="SUPFAM" id="SSF53335">
    <property type="entry name" value="S-adenosyl-L-methionine-dependent methyltransferases"/>
    <property type="match status" value="1"/>
</dbReference>
<sequence length="209" mass="22085">MSQVHDAAFWDERYSSSAAIWSGKPNPHLVSGAIDLTPGKALDVGSGEGADAIWLAAAGWEVTAVDHSQVALARSAEHAAQAGDDVAARISWEQADVTDWEPGEGIYDLVSAQFMHLPSALRIPLFARLAASVAPGGSLLVVGHNLSDRETPVRGHFDADSFWAGADIVASLDPDAWDVLANTSPGRTVVHEGAEHAINDTVVHARRKV</sequence>
<dbReference type="EMBL" id="PDJG01000001">
    <property type="protein sequence ID" value="PFG34617.1"/>
    <property type="molecule type" value="Genomic_DNA"/>
</dbReference>
<organism evidence="3 4">
    <name type="scientific">Sanguibacter antarcticus</name>
    <dbReference type="NCBI Taxonomy" id="372484"/>
    <lineage>
        <taxon>Bacteria</taxon>
        <taxon>Bacillati</taxon>
        <taxon>Actinomycetota</taxon>
        <taxon>Actinomycetes</taxon>
        <taxon>Micrococcales</taxon>
        <taxon>Sanguibacteraceae</taxon>
        <taxon>Sanguibacter</taxon>
    </lineage>
</organism>
<accession>A0A2A9E6D7</accession>
<dbReference type="Proteomes" id="UP000225548">
    <property type="component" value="Unassembled WGS sequence"/>
</dbReference>
<keyword evidence="1 3" id="KW-0808">Transferase</keyword>
<proteinExistence type="predicted"/>
<feature type="domain" description="Methyltransferase" evidence="2">
    <location>
        <begin position="42"/>
        <end position="137"/>
    </location>
</feature>
<evidence type="ECO:0000313" key="3">
    <source>
        <dbReference type="EMBL" id="PFG34617.1"/>
    </source>
</evidence>